<dbReference type="Proteomes" id="UP000193411">
    <property type="component" value="Unassembled WGS sequence"/>
</dbReference>
<comment type="caution">
    <text evidence="3">The sequence shown here is derived from an EMBL/GenBank/DDBJ whole genome shotgun (WGS) entry which is preliminary data.</text>
</comment>
<name>A0A1Y2HB19_9FUNG</name>
<dbReference type="EMBL" id="MCFL01000092">
    <property type="protein sequence ID" value="ORZ30242.1"/>
    <property type="molecule type" value="Genomic_DNA"/>
</dbReference>
<gene>
    <name evidence="3" type="ORF">BCR44DRAFT_1325374</name>
</gene>
<feature type="compositionally biased region" description="Pro residues" evidence="1">
    <location>
        <begin position="221"/>
        <end position="230"/>
    </location>
</feature>
<feature type="region of interest" description="Disordered" evidence="1">
    <location>
        <begin position="18"/>
        <end position="54"/>
    </location>
</feature>
<evidence type="ECO:0000313" key="4">
    <source>
        <dbReference type="Proteomes" id="UP000193411"/>
    </source>
</evidence>
<dbReference type="Gene3D" id="1.20.58.80">
    <property type="entry name" value="Phosphotransferase system, lactose/cellobiose-type IIA subunit"/>
    <property type="match status" value="1"/>
</dbReference>
<protein>
    <recommendedName>
        <fullName evidence="2">USP8 dimerisation domain-containing protein</fullName>
    </recommendedName>
</protein>
<dbReference type="AlphaFoldDB" id="A0A1Y2HB19"/>
<feature type="compositionally biased region" description="Low complexity" evidence="1">
    <location>
        <begin position="167"/>
        <end position="205"/>
    </location>
</feature>
<dbReference type="OrthoDB" id="3640at2759"/>
<proteinExistence type="predicted"/>
<organism evidence="3 4">
    <name type="scientific">Catenaria anguillulae PL171</name>
    <dbReference type="NCBI Taxonomy" id="765915"/>
    <lineage>
        <taxon>Eukaryota</taxon>
        <taxon>Fungi</taxon>
        <taxon>Fungi incertae sedis</taxon>
        <taxon>Blastocladiomycota</taxon>
        <taxon>Blastocladiomycetes</taxon>
        <taxon>Blastocladiales</taxon>
        <taxon>Catenariaceae</taxon>
        <taxon>Catenaria</taxon>
    </lineage>
</organism>
<feature type="compositionally biased region" description="Polar residues" evidence="1">
    <location>
        <begin position="36"/>
        <end position="48"/>
    </location>
</feature>
<feature type="domain" description="USP8 dimerisation" evidence="2">
    <location>
        <begin position="59"/>
        <end position="159"/>
    </location>
</feature>
<feature type="region of interest" description="Disordered" evidence="1">
    <location>
        <begin position="164"/>
        <end position="272"/>
    </location>
</feature>
<accession>A0A1Y2HB19</accession>
<evidence type="ECO:0000313" key="3">
    <source>
        <dbReference type="EMBL" id="ORZ30242.1"/>
    </source>
</evidence>
<reference evidence="3 4" key="1">
    <citation type="submission" date="2016-07" db="EMBL/GenBank/DDBJ databases">
        <title>Pervasive Adenine N6-methylation of Active Genes in Fungi.</title>
        <authorList>
            <consortium name="DOE Joint Genome Institute"/>
            <person name="Mondo S.J."/>
            <person name="Dannebaum R.O."/>
            <person name="Kuo R.C."/>
            <person name="Labutti K."/>
            <person name="Haridas S."/>
            <person name="Kuo A."/>
            <person name="Salamov A."/>
            <person name="Ahrendt S.R."/>
            <person name="Lipzen A."/>
            <person name="Sullivan W."/>
            <person name="Andreopoulos W.B."/>
            <person name="Clum A."/>
            <person name="Lindquist E."/>
            <person name="Daum C."/>
            <person name="Ramamoorthy G.K."/>
            <person name="Gryganskyi A."/>
            <person name="Culley D."/>
            <person name="Magnuson J.K."/>
            <person name="James T.Y."/>
            <person name="O'Malley M.A."/>
            <person name="Stajich J.E."/>
            <person name="Spatafora J.W."/>
            <person name="Visel A."/>
            <person name="Grigoriev I.V."/>
        </authorList>
    </citation>
    <scope>NUCLEOTIDE SEQUENCE [LARGE SCALE GENOMIC DNA]</scope>
    <source>
        <strain evidence="3 4">PL171</strain>
    </source>
</reference>
<dbReference type="InterPro" id="IPR015063">
    <property type="entry name" value="USP8_dimer"/>
</dbReference>
<sequence>MFLGDAYSQRNFTEATYFPFNPRHSSSHHQGHHSPPTMSSTADANATTDDPPMPVLSVAELTSRARTLGLNPNSDSIGVYLRAAQNTFLEAQAAHAEGTLGQAYELYYRFTLLVRNVLPAHPQYSRTTHAAIEGMLLSDCKVADTKMEMMRPVIEQRYRAYLRQSGSSRPTSSSSAAAAAAAAPDQPRAAEPAPAPLATLADLSSGSERSIPPIDRSTSNTPPPLPPKPAITPSLRKALVQVGKDPAAKPNPVQDGPSPPAALDRRKCHADH</sequence>
<evidence type="ECO:0000259" key="2">
    <source>
        <dbReference type="Pfam" id="PF08969"/>
    </source>
</evidence>
<dbReference type="Pfam" id="PF08969">
    <property type="entry name" value="USP8_dimer"/>
    <property type="match status" value="1"/>
</dbReference>
<evidence type="ECO:0000256" key="1">
    <source>
        <dbReference type="SAM" id="MobiDB-lite"/>
    </source>
</evidence>
<keyword evidence="4" id="KW-1185">Reference proteome</keyword>